<proteinExistence type="predicted"/>
<sequence length="58" mass="6348">MFFEIKGRSLCLELSHQGAFLKQGPKGPNANAGVVSLLNRGPEPCRSRTGKCFSLRSR</sequence>
<gene>
    <name evidence="1" type="ORF">FQN60_002433</name>
</gene>
<reference evidence="1 2" key="1">
    <citation type="submission" date="2019-08" db="EMBL/GenBank/DDBJ databases">
        <title>A chromosome-level genome assembly, high-density linkage maps, and genome scans reveal the genomic architecture of hybrid incompatibilities underlying speciation via character displacement in darters (Percidae: Etheostominae).</title>
        <authorList>
            <person name="Moran R.L."/>
            <person name="Catchen J.M."/>
            <person name="Fuller R.C."/>
        </authorList>
    </citation>
    <scope>NUCLEOTIDE SEQUENCE [LARGE SCALE GENOMIC DNA]</scope>
    <source>
        <strain evidence="1">EspeVRDwgs_2016</strain>
        <tissue evidence="1">Muscle</tissue>
    </source>
</reference>
<dbReference type="AlphaFoldDB" id="A0A5J5DDG9"/>
<dbReference type="Proteomes" id="UP000327493">
    <property type="component" value="Chromosome 7"/>
</dbReference>
<keyword evidence="2" id="KW-1185">Reference proteome</keyword>
<evidence type="ECO:0000313" key="2">
    <source>
        <dbReference type="Proteomes" id="UP000327493"/>
    </source>
</evidence>
<dbReference type="EMBL" id="VOFY01000007">
    <property type="protein sequence ID" value="KAA8591490.1"/>
    <property type="molecule type" value="Genomic_DNA"/>
</dbReference>
<protein>
    <submittedName>
        <fullName evidence="1">Uncharacterized protein</fullName>
    </submittedName>
</protein>
<organism evidence="1 2">
    <name type="scientific">Etheostoma spectabile</name>
    <name type="common">orangethroat darter</name>
    <dbReference type="NCBI Taxonomy" id="54343"/>
    <lineage>
        <taxon>Eukaryota</taxon>
        <taxon>Metazoa</taxon>
        <taxon>Chordata</taxon>
        <taxon>Craniata</taxon>
        <taxon>Vertebrata</taxon>
        <taxon>Euteleostomi</taxon>
        <taxon>Actinopterygii</taxon>
        <taxon>Neopterygii</taxon>
        <taxon>Teleostei</taxon>
        <taxon>Neoteleostei</taxon>
        <taxon>Acanthomorphata</taxon>
        <taxon>Eupercaria</taxon>
        <taxon>Perciformes</taxon>
        <taxon>Percoidei</taxon>
        <taxon>Percidae</taxon>
        <taxon>Etheostomatinae</taxon>
        <taxon>Etheostoma</taxon>
    </lineage>
</organism>
<evidence type="ECO:0000313" key="1">
    <source>
        <dbReference type="EMBL" id="KAA8591490.1"/>
    </source>
</evidence>
<comment type="caution">
    <text evidence="1">The sequence shown here is derived from an EMBL/GenBank/DDBJ whole genome shotgun (WGS) entry which is preliminary data.</text>
</comment>
<accession>A0A5J5DDG9</accession>
<name>A0A5J5DDG9_9PERO</name>